<dbReference type="Pfam" id="PF13575">
    <property type="entry name" value="DUF4135"/>
    <property type="match status" value="1"/>
</dbReference>
<dbReference type="InterPro" id="IPR007822">
    <property type="entry name" value="LANC-like"/>
</dbReference>
<dbReference type="EMBL" id="JABFNT010000025">
    <property type="protein sequence ID" value="NOJ78702.1"/>
    <property type="molecule type" value="Genomic_DNA"/>
</dbReference>
<evidence type="ECO:0000313" key="4">
    <source>
        <dbReference type="Proteomes" id="UP000533080"/>
    </source>
</evidence>
<evidence type="ECO:0000313" key="3">
    <source>
        <dbReference type="EMBL" id="NOJ78702.1"/>
    </source>
</evidence>
<protein>
    <submittedName>
        <fullName evidence="3">Type 2 lantipeptide synthetase LanM</fullName>
    </submittedName>
</protein>
<name>A0A7Y4MQR7_MYXXA</name>
<sequence>MESLSKTRRRTTRTPQAAAWIGEGVTSHWVLGHALEERLPSLRMRGTPEAVDEARARRRLERWRKQEPLTRDSLWAERLRASGLTEAELHTLLGEPAEALHARMGAPPPWQRVIERAYASAISPPFSWPEPTPPGAALLGLVEPLVHEAHARLVSALDTCLRDLPAAPFEPEHTARMLLAPLPRMLMPLLGRTLAVELRIAQLEGRLQGDTPEARFQDFAQHLRRRDVALDILARYPVLARQTLEYVTAWEATGVELMQRLARDAAALWRRFHGGVPPGPLVEAQGGLSDPHRGGRTVFLLRFASGLRLVYKPRPLTAEAAFQQLLAWLNARGLTPPLRTVEVLSSDGYGWMEYVEAAPCQSAEEVRRFHLRQGALVALLYALDVTDIHYENLIAVGEHPVLVDLETLFHPHTLAASLRDVEKQPGAVLNGTVLKSGLLPQPAWRAKDGTEVDFSALGAGEGQLTPLGYLVAAAHGTDQLHFERRRMEIPGAANRPRMAGQDISVAEQADALAQGFSTLYRLLAARRDALLAPGGPLAAFEHAPVRVLFRGTASYDALLHESMHPHAMGDALDRQRFFDHLWLAVKERPYLAALIPLEQEELQRGDIPRFTALPGSKDLWSGAGRHLPDFFDDSGLERARRRLAGLSPDDHERQLALLRSALDRVRLAASPGGRPRYPFREPPEPAHPDALLTAARRVGERLVALSFSGAGHSHWLSLEVSDTKEWRLVQVGVDFYQGLSGIALVLAQLGALTGEARFTQAARGALRHLTWRLEAAPMQVRGVGILNGWGGILYALTHLGALWRERALFETAESFVGAMAPRVEQDEHLDLGSGCAGALLGLLTLAVQHPSERASRLARVCGEKLLQTATPQSHGMGWLSPSTGGQALCGLAHGGAGIALALLRLASATGESRFHTTALEALAYERGRFSPEADDWPDLRADAGMHGGGGPAFMCGWCNGAPGIGLARISGLPLLDDHRVREEIAAAVRATLAGGLGYNHGLCHGDLGNVLFLLEAARALHDDTLLRRTYQLAGGMLQGIESHGHLHGLPGSIETPGLMVGLAGIAHGLLRLAAPERVADVLSVAPPVS</sequence>
<feature type="binding site" evidence="1">
    <location>
        <position position="958"/>
    </location>
    <ligand>
        <name>Zn(2+)</name>
        <dbReference type="ChEBI" id="CHEBI:29105"/>
    </ligand>
</feature>
<gene>
    <name evidence="3" type="primary">lanM</name>
    <name evidence="3" type="ORF">HNV28_10140</name>
</gene>
<dbReference type="NCBIfam" id="TIGR03897">
    <property type="entry name" value="lanti_2_LanM"/>
    <property type="match status" value="1"/>
</dbReference>
<dbReference type="PRINTS" id="PR01950">
    <property type="entry name" value="LANCSUPER"/>
</dbReference>
<dbReference type="Proteomes" id="UP000533080">
    <property type="component" value="Unassembled WGS sequence"/>
</dbReference>
<feature type="domain" description="Lantibiotic biosynthesis protein dehydration" evidence="2">
    <location>
        <begin position="236"/>
        <end position="612"/>
    </location>
</feature>
<dbReference type="AlphaFoldDB" id="A0A7Y4MQR7"/>
<dbReference type="Pfam" id="PF05147">
    <property type="entry name" value="LANC_like"/>
    <property type="match status" value="1"/>
</dbReference>
<dbReference type="InterPro" id="IPR025410">
    <property type="entry name" value="Lant_dehyd"/>
</dbReference>
<evidence type="ECO:0000256" key="1">
    <source>
        <dbReference type="PIRSR" id="PIRSR607822-1"/>
    </source>
</evidence>
<comment type="caution">
    <text evidence="3">The sequence shown here is derived from an EMBL/GenBank/DDBJ whole genome shotgun (WGS) entry which is preliminary data.</text>
</comment>
<evidence type="ECO:0000259" key="2">
    <source>
        <dbReference type="Pfam" id="PF13575"/>
    </source>
</evidence>
<dbReference type="InterPro" id="IPR012341">
    <property type="entry name" value="6hp_glycosidase-like_sf"/>
</dbReference>
<dbReference type="PRINTS" id="PR01955">
    <property type="entry name" value="LANCFRANKIA"/>
</dbReference>
<proteinExistence type="predicted"/>
<dbReference type="CDD" id="cd04792">
    <property type="entry name" value="LanM-like"/>
    <property type="match status" value="1"/>
</dbReference>
<organism evidence="3 4">
    <name type="scientific">Myxococcus xanthus</name>
    <dbReference type="NCBI Taxonomy" id="34"/>
    <lineage>
        <taxon>Bacteria</taxon>
        <taxon>Pseudomonadati</taxon>
        <taxon>Myxococcota</taxon>
        <taxon>Myxococcia</taxon>
        <taxon>Myxococcales</taxon>
        <taxon>Cystobacterineae</taxon>
        <taxon>Myxococcaceae</taxon>
        <taxon>Myxococcus</taxon>
    </lineage>
</organism>
<dbReference type="GO" id="GO:0046872">
    <property type="term" value="F:metal ion binding"/>
    <property type="evidence" value="ECO:0007669"/>
    <property type="project" value="UniProtKB-KW"/>
</dbReference>
<dbReference type="SMART" id="SM01260">
    <property type="entry name" value="LANC_like"/>
    <property type="match status" value="1"/>
</dbReference>
<dbReference type="InterPro" id="IPR017146">
    <property type="entry name" value="Lanti_2_LanM"/>
</dbReference>
<keyword evidence="1" id="KW-0862">Zinc</keyword>
<feature type="binding site" evidence="1">
    <location>
        <position position="1004"/>
    </location>
    <ligand>
        <name>Zn(2+)</name>
        <dbReference type="ChEBI" id="CHEBI:29105"/>
    </ligand>
</feature>
<dbReference type="Gene3D" id="1.50.10.10">
    <property type="match status" value="1"/>
</dbReference>
<feature type="binding site" evidence="1">
    <location>
        <position position="1003"/>
    </location>
    <ligand>
        <name>Zn(2+)</name>
        <dbReference type="ChEBI" id="CHEBI:29105"/>
    </ligand>
</feature>
<dbReference type="GO" id="GO:0005975">
    <property type="term" value="P:carbohydrate metabolic process"/>
    <property type="evidence" value="ECO:0007669"/>
    <property type="project" value="InterPro"/>
</dbReference>
<dbReference type="PIRSF" id="PIRSF037228">
    <property type="entry name" value="Lant_mod_RumM"/>
    <property type="match status" value="1"/>
</dbReference>
<accession>A0A7Y4MQR7</accession>
<reference evidence="3 4" key="1">
    <citation type="submission" date="2020-05" db="EMBL/GenBank/DDBJ databases">
        <authorList>
            <person name="Whitworth D."/>
        </authorList>
    </citation>
    <scope>NUCLEOTIDE SEQUENCE [LARGE SCALE GENOMIC DNA]</scope>
    <source>
        <strain evidence="3 4">AM005</strain>
    </source>
</reference>
<keyword evidence="1" id="KW-0479">Metal-binding</keyword>
<dbReference type="GO" id="GO:0031179">
    <property type="term" value="P:peptide modification"/>
    <property type="evidence" value="ECO:0007669"/>
    <property type="project" value="InterPro"/>
</dbReference>
<dbReference type="SUPFAM" id="SSF158745">
    <property type="entry name" value="LanC-like"/>
    <property type="match status" value="1"/>
</dbReference>